<dbReference type="Gene3D" id="1.10.357.10">
    <property type="entry name" value="Tetracycline Repressor, domain 2"/>
    <property type="match status" value="1"/>
</dbReference>
<organism evidence="1 2">
    <name type="scientific">Pendulispora albinea</name>
    <dbReference type="NCBI Taxonomy" id="2741071"/>
    <lineage>
        <taxon>Bacteria</taxon>
        <taxon>Pseudomonadati</taxon>
        <taxon>Myxococcota</taxon>
        <taxon>Myxococcia</taxon>
        <taxon>Myxococcales</taxon>
        <taxon>Sorangiineae</taxon>
        <taxon>Pendulisporaceae</taxon>
        <taxon>Pendulispora</taxon>
    </lineage>
</organism>
<reference evidence="1 2" key="1">
    <citation type="submission" date="2021-12" db="EMBL/GenBank/DDBJ databases">
        <title>Discovery of the Pendulisporaceae a myxobacterial family with distinct sporulation behavior and unique specialized metabolism.</title>
        <authorList>
            <person name="Garcia R."/>
            <person name="Popoff A."/>
            <person name="Bader C.D."/>
            <person name="Loehr J."/>
            <person name="Walesch S."/>
            <person name="Walt C."/>
            <person name="Boldt J."/>
            <person name="Bunk B."/>
            <person name="Haeckl F.J.F.P.J."/>
            <person name="Gunesch A.P."/>
            <person name="Birkelbach J."/>
            <person name="Nuebel U."/>
            <person name="Pietschmann T."/>
            <person name="Bach T."/>
            <person name="Mueller R."/>
        </authorList>
    </citation>
    <scope>NUCLEOTIDE SEQUENCE [LARGE SCALE GENOMIC DNA]</scope>
    <source>
        <strain evidence="1 2">MSr11954</strain>
    </source>
</reference>
<dbReference type="Proteomes" id="UP001370348">
    <property type="component" value="Chromosome"/>
</dbReference>
<accession>A0ABZ2LVR5</accession>
<dbReference type="EMBL" id="CP089984">
    <property type="protein sequence ID" value="WXB14988.1"/>
    <property type="molecule type" value="Genomic_DNA"/>
</dbReference>
<name>A0ABZ2LVR5_9BACT</name>
<dbReference type="RefSeq" id="WP_394824611.1">
    <property type="nucleotide sequence ID" value="NZ_CP089984.1"/>
</dbReference>
<gene>
    <name evidence="1" type="ORF">LZC94_45115</name>
</gene>
<protein>
    <submittedName>
        <fullName evidence="1">Uncharacterized protein</fullName>
    </submittedName>
</protein>
<evidence type="ECO:0000313" key="2">
    <source>
        <dbReference type="Proteomes" id="UP001370348"/>
    </source>
</evidence>
<proteinExistence type="predicted"/>
<keyword evidence="2" id="KW-1185">Reference proteome</keyword>
<evidence type="ECO:0000313" key="1">
    <source>
        <dbReference type="EMBL" id="WXB14988.1"/>
    </source>
</evidence>
<sequence>MSYPKSEDRSQVEYALEIEGLLAALTSQLVKAGPDGDLATARVKAVRMLSESVGMIVLSRALAAANPSLSDEILRASGRT</sequence>